<sequence length="150" mass="17466">MSEKKTVYSRRAHSVCRLTYHAVFVVKYRRKVISPGIMDFFKVHTKYLIEERFRGNLTEFNGEADHVHILFELPPSAAPSMVICSLKTQLSKEARKRYPEQIRGKLWKDSFWSDSYLPATTGGADIETLEKYIQTQGTKKPRSLKSDHRK</sequence>
<dbReference type="SMART" id="SM01321">
    <property type="entry name" value="Y1_Tnp"/>
    <property type="match status" value="1"/>
</dbReference>
<name>A0A6L8T9P4_9FIRM</name>
<proteinExistence type="predicted"/>
<comment type="caution">
    <text evidence="2">The sequence shown here is derived from an EMBL/GenBank/DDBJ whole genome shotgun (WGS) entry which is preliminary data.</text>
</comment>
<evidence type="ECO:0000313" key="2">
    <source>
        <dbReference type="EMBL" id="MZL35131.1"/>
    </source>
</evidence>
<feature type="domain" description="Transposase IS200-like" evidence="1">
    <location>
        <begin position="15"/>
        <end position="136"/>
    </location>
</feature>
<organism evidence="2 3">
    <name type="scientific">Blautia wexlerae</name>
    <dbReference type="NCBI Taxonomy" id="418240"/>
    <lineage>
        <taxon>Bacteria</taxon>
        <taxon>Bacillati</taxon>
        <taxon>Bacillota</taxon>
        <taxon>Clostridia</taxon>
        <taxon>Lachnospirales</taxon>
        <taxon>Lachnospiraceae</taxon>
        <taxon>Blautia</taxon>
    </lineage>
</organism>
<dbReference type="InterPro" id="IPR036515">
    <property type="entry name" value="Transposase_17_sf"/>
</dbReference>
<gene>
    <name evidence="2" type="primary">tnpA</name>
    <name evidence="2" type="ORF">GT728_18580</name>
</gene>
<dbReference type="Gene3D" id="3.30.70.1290">
    <property type="entry name" value="Transposase IS200-like"/>
    <property type="match status" value="1"/>
</dbReference>
<reference evidence="2 3" key="1">
    <citation type="journal article" date="2019" name="Nat. Med.">
        <title>A library of human gut bacterial isolates paired with longitudinal multiomics data enables mechanistic microbiome research.</title>
        <authorList>
            <person name="Poyet M."/>
            <person name="Groussin M."/>
            <person name="Gibbons S.M."/>
            <person name="Avila-Pacheco J."/>
            <person name="Jiang X."/>
            <person name="Kearney S.M."/>
            <person name="Perrotta A.R."/>
            <person name="Berdy B."/>
            <person name="Zhao S."/>
            <person name="Lieberman T.D."/>
            <person name="Swanson P.K."/>
            <person name="Smith M."/>
            <person name="Roesemann S."/>
            <person name="Alexander J.E."/>
            <person name="Rich S.A."/>
            <person name="Livny J."/>
            <person name="Vlamakis H."/>
            <person name="Clish C."/>
            <person name="Bullock K."/>
            <person name="Deik A."/>
            <person name="Scott J."/>
            <person name="Pierce K.A."/>
            <person name="Xavier R.J."/>
            <person name="Alm E.J."/>
        </authorList>
    </citation>
    <scope>NUCLEOTIDE SEQUENCE [LARGE SCALE GENOMIC DNA]</scope>
    <source>
        <strain evidence="2 3">BIOML-A1</strain>
    </source>
</reference>
<dbReference type="Pfam" id="PF01797">
    <property type="entry name" value="Y1_Tnp"/>
    <property type="match status" value="1"/>
</dbReference>
<evidence type="ECO:0000259" key="1">
    <source>
        <dbReference type="SMART" id="SM01321"/>
    </source>
</evidence>
<dbReference type="PANTHER" id="PTHR33360">
    <property type="entry name" value="TRANSPOSASE FOR INSERTION SEQUENCE ELEMENT IS200"/>
    <property type="match status" value="1"/>
</dbReference>
<dbReference type="SUPFAM" id="SSF143422">
    <property type="entry name" value="Transposase IS200-like"/>
    <property type="match status" value="1"/>
</dbReference>
<dbReference type="GO" id="GO:0003677">
    <property type="term" value="F:DNA binding"/>
    <property type="evidence" value="ECO:0007669"/>
    <property type="project" value="InterPro"/>
</dbReference>
<dbReference type="Proteomes" id="UP000477285">
    <property type="component" value="Unassembled WGS sequence"/>
</dbReference>
<dbReference type="RefSeq" id="WP_161234304.1">
    <property type="nucleotide sequence ID" value="NZ_JBCLNB010000043.1"/>
</dbReference>
<accession>A0A6L8T9P4</accession>
<dbReference type="EMBL" id="WWVQ01000072">
    <property type="protein sequence ID" value="MZL35131.1"/>
    <property type="molecule type" value="Genomic_DNA"/>
</dbReference>
<dbReference type="AlphaFoldDB" id="A0A6L8T9P4"/>
<protein>
    <submittedName>
        <fullName evidence="2">IS200/IS605 family transposase</fullName>
    </submittedName>
</protein>
<dbReference type="NCBIfam" id="NF033573">
    <property type="entry name" value="transpos_IS200"/>
    <property type="match status" value="1"/>
</dbReference>
<dbReference type="GO" id="GO:0006313">
    <property type="term" value="P:DNA transposition"/>
    <property type="evidence" value="ECO:0007669"/>
    <property type="project" value="InterPro"/>
</dbReference>
<dbReference type="InterPro" id="IPR002686">
    <property type="entry name" value="Transposase_17"/>
</dbReference>
<dbReference type="GO" id="GO:0004803">
    <property type="term" value="F:transposase activity"/>
    <property type="evidence" value="ECO:0007669"/>
    <property type="project" value="InterPro"/>
</dbReference>
<evidence type="ECO:0000313" key="3">
    <source>
        <dbReference type="Proteomes" id="UP000477285"/>
    </source>
</evidence>
<dbReference type="PANTHER" id="PTHR33360:SF4">
    <property type="entry name" value="TRANSPOSASE IS200-LIKE PROTEIN"/>
    <property type="match status" value="1"/>
</dbReference>